<evidence type="ECO:0008006" key="5">
    <source>
        <dbReference type="Google" id="ProtNLM"/>
    </source>
</evidence>
<evidence type="ECO:0000256" key="1">
    <source>
        <dbReference type="SAM" id="Coils"/>
    </source>
</evidence>
<reference evidence="3" key="1">
    <citation type="submission" date="2021-04" db="EMBL/GenBank/DDBJ databases">
        <authorList>
            <consortium name="Wellcome Sanger Institute Data Sharing"/>
        </authorList>
    </citation>
    <scope>NUCLEOTIDE SEQUENCE [LARGE SCALE GENOMIC DNA]</scope>
</reference>
<feature type="region of interest" description="Disordered" evidence="2">
    <location>
        <begin position="113"/>
        <end position="134"/>
    </location>
</feature>
<dbReference type="GO" id="GO:0060271">
    <property type="term" value="P:cilium assembly"/>
    <property type="evidence" value="ECO:0007669"/>
    <property type="project" value="InterPro"/>
</dbReference>
<organism evidence="3 4">
    <name type="scientific">Anabas testudineus</name>
    <name type="common">Climbing perch</name>
    <name type="synonym">Anthias testudineus</name>
    <dbReference type="NCBI Taxonomy" id="64144"/>
    <lineage>
        <taxon>Eukaryota</taxon>
        <taxon>Metazoa</taxon>
        <taxon>Chordata</taxon>
        <taxon>Craniata</taxon>
        <taxon>Vertebrata</taxon>
        <taxon>Euteleostomi</taxon>
        <taxon>Actinopterygii</taxon>
        <taxon>Neopterygii</taxon>
        <taxon>Teleostei</taxon>
        <taxon>Neoteleostei</taxon>
        <taxon>Acanthomorphata</taxon>
        <taxon>Anabantaria</taxon>
        <taxon>Anabantiformes</taxon>
        <taxon>Anabantoidei</taxon>
        <taxon>Anabantidae</taxon>
        <taxon>Anabas</taxon>
    </lineage>
</organism>
<dbReference type="GO" id="GO:0007005">
    <property type="term" value="P:mitochondrion organization"/>
    <property type="evidence" value="ECO:0007669"/>
    <property type="project" value="InterPro"/>
</dbReference>
<proteinExistence type="predicted"/>
<dbReference type="Ensembl" id="ENSATET00000067814.1">
    <property type="protein sequence ID" value="ENSATEP00000052528.1"/>
    <property type="gene ID" value="ENSATEG00000006943.3"/>
</dbReference>
<dbReference type="PANTHER" id="PTHR36170">
    <property type="entry name" value="CENTROSOMAL PROTEIN OF 89 KDA"/>
    <property type="match status" value="1"/>
</dbReference>
<dbReference type="GO" id="GO:0045202">
    <property type="term" value="C:synapse"/>
    <property type="evidence" value="ECO:0007669"/>
    <property type="project" value="GOC"/>
</dbReference>
<feature type="region of interest" description="Disordered" evidence="2">
    <location>
        <begin position="20"/>
        <end position="84"/>
    </location>
</feature>
<feature type="coiled-coil region" evidence="1">
    <location>
        <begin position="298"/>
        <end position="461"/>
    </location>
</feature>
<dbReference type="Proteomes" id="UP000265040">
    <property type="component" value="Chromosome 3"/>
</dbReference>
<feature type="compositionally biased region" description="Pro residues" evidence="2">
    <location>
        <begin position="31"/>
        <end position="44"/>
    </location>
</feature>
<reference evidence="3" key="3">
    <citation type="submission" date="2025-09" db="UniProtKB">
        <authorList>
            <consortium name="Ensembl"/>
        </authorList>
    </citation>
    <scope>IDENTIFICATION</scope>
</reference>
<accession>A0A7N6AU58</accession>
<dbReference type="InterPro" id="IPR033545">
    <property type="entry name" value="CEP89"/>
</dbReference>
<dbReference type="GO" id="GO:0007268">
    <property type="term" value="P:chemical synaptic transmission"/>
    <property type="evidence" value="ECO:0007669"/>
    <property type="project" value="InterPro"/>
</dbReference>
<name>A0A7N6AU58_ANATE</name>
<sequence>MLKFSFKREKDKEFKHIAHGLVPAASIAPKPAVPRTPPPRSPDPSPERPRSALAAAILSSSLTGQTWAIPPARPRSFSESDRSESFISEPNISTAFYTRDRWSEVLDSRLRLSSPDHSEEELVGKEEEVENEDDREEHVYQTLDSGDNCSNTGPVYALPFKPKVKFHSKSTYIFLNRCTVLAGSQAELQSLRQHAQELVDENDALKLTVHRLNVELSRYQTLFRPLSKQESSKISGLPKTGSPPPWLLNMKFLSPLVLAYEDRMNEKDALLQTTEVQCKLSPTSLYSHQLQQQALLVLQENQILIDQIEAQHAKAKANHSRHHSEVSKVSKQLMLLEAEKQRLQEDLEESRWEVQKNTREVQVLQARLKDAVTWEEHCSIAGKLRRQLEQQEIKNKNQMEEVLLRVSSLQEENRSLALDKANLTADIKRMEAELKLTSQVNRKTERKISLLKQQKEECLLKEEKTRHYLEAVISVAEHISRERDQLLHMASVCQQEKQGFISKILNGTVRFGKLQEEVKVSSSI</sequence>
<dbReference type="PANTHER" id="PTHR36170:SF1">
    <property type="entry name" value="CENTROSOMAL PROTEIN OF 89 KDA"/>
    <property type="match status" value="1"/>
</dbReference>
<keyword evidence="4" id="KW-1185">Reference proteome</keyword>
<dbReference type="GO" id="GO:0005814">
    <property type="term" value="C:centriole"/>
    <property type="evidence" value="ECO:0007669"/>
    <property type="project" value="InterPro"/>
</dbReference>
<dbReference type="GeneTree" id="ENSGT00940000166619"/>
<feature type="compositionally biased region" description="Low complexity" evidence="2">
    <location>
        <begin position="51"/>
        <end position="62"/>
    </location>
</feature>
<dbReference type="GO" id="GO:0097539">
    <property type="term" value="C:ciliary transition fiber"/>
    <property type="evidence" value="ECO:0007669"/>
    <property type="project" value="TreeGrafter"/>
</dbReference>
<reference evidence="3" key="2">
    <citation type="submission" date="2025-08" db="UniProtKB">
        <authorList>
            <consortium name="Ensembl"/>
        </authorList>
    </citation>
    <scope>IDENTIFICATION</scope>
</reference>
<keyword evidence="1" id="KW-0175">Coiled coil</keyword>
<feature type="coiled-coil region" evidence="1">
    <location>
        <begin position="181"/>
        <end position="215"/>
    </location>
</feature>
<protein>
    <recommendedName>
        <fullName evidence="5">Centrosomal protein 89</fullName>
    </recommendedName>
</protein>
<evidence type="ECO:0000256" key="2">
    <source>
        <dbReference type="SAM" id="MobiDB-lite"/>
    </source>
</evidence>
<evidence type="ECO:0000313" key="4">
    <source>
        <dbReference type="Proteomes" id="UP000265040"/>
    </source>
</evidence>
<feature type="compositionally biased region" description="Basic and acidic residues" evidence="2">
    <location>
        <begin position="113"/>
        <end position="126"/>
    </location>
</feature>
<evidence type="ECO:0000313" key="3">
    <source>
        <dbReference type="Ensembl" id="ENSATEP00000052528.1"/>
    </source>
</evidence>
<gene>
    <name evidence="3" type="primary">CEP89</name>
</gene>
<dbReference type="AlphaFoldDB" id="A0A7N6AU58"/>